<gene>
    <name evidence="4" type="ORF">M6D89_14195</name>
</gene>
<accession>A0A9X2HXY4</accession>
<dbReference type="GO" id="GO:0015562">
    <property type="term" value="F:efflux transmembrane transporter activity"/>
    <property type="evidence" value="ECO:0007669"/>
    <property type="project" value="InterPro"/>
</dbReference>
<protein>
    <submittedName>
        <fullName evidence="4">Efflux transporter outer membrane subunit</fullName>
    </submittedName>
</protein>
<comment type="similarity">
    <text evidence="1 2">Belongs to the outer membrane factor (OMF) (TC 1.B.17) family.</text>
</comment>
<comment type="subcellular location">
    <subcellularLocation>
        <location evidence="2">Cell outer membrane</location>
        <topology evidence="2">Lipid-anchor</topology>
    </subcellularLocation>
</comment>
<dbReference type="RefSeq" id="WP_253968745.1">
    <property type="nucleotide sequence ID" value="NZ_JAMFTH010000005.1"/>
</dbReference>
<dbReference type="GO" id="GO:0009279">
    <property type="term" value="C:cell outer membrane"/>
    <property type="evidence" value="ECO:0007669"/>
    <property type="project" value="UniProtKB-SubCell"/>
</dbReference>
<organism evidence="4 5">
    <name type="scientific">Gilvimarinus xylanilyticus</name>
    <dbReference type="NCBI Taxonomy" id="2944139"/>
    <lineage>
        <taxon>Bacteria</taxon>
        <taxon>Pseudomonadati</taxon>
        <taxon>Pseudomonadota</taxon>
        <taxon>Gammaproteobacteria</taxon>
        <taxon>Cellvibrionales</taxon>
        <taxon>Cellvibrionaceae</taxon>
        <taxon>Gilvimarinus</taxon>
    </lineage>
</organism>
<dbReference type="InterPro" id="IPR010131">
    <property type="entry name" value="MdtP/NodT-like"/>
</dbReference>
<dbReference type="PROSITE" id="PS51257">
    <property type="entry name" value="PROKAR_LIPOPROTEIN"/>
    <property type="match status" value="1"/>
</dbReference>
<feature type="region of interest" description="Disordered" evidence="3">
    <location>
        <begin position="94"/>
        <end position="114"/>
    </location>
</feature>
<sequence length="453" mass="50371">MKLRVWFSCLALSACAFNPQQHTPEELAAVAYQDALSGRELTSLTQNTWNEFLPAELQQYLAQLQNNNLDLQIAQLRVERAREMLTSARAGNWPRASASLSNSDSYDDTDHTGNGSGLNFSASYTVDLWGERAAGISQRETQLQVAKWEERASFIALQAQFIRTYFDTLSLQSLYEVAEQNLEASEKLLDLFQLTYDSGGASGLELRQQKNLVLSARNKLVGLQSDLAINHRALAIMLGRLDLQTPELKTSFDDLTLPQVASVQSAELLQQRPDVQIATLALAENQALIHQAKTARWPDLTLSLSWGIDDILAGGSEWAASIREATSLLLFDGGQTRAQIRLAELDADIDYASYQYTLADAYRDTIDQLETQRLRAQQLDIARDKFANNRTLYDISNARFEAGDTDFLNLLLAQQSWFGAKEDLVSSKLNYLLALVNVYEAMGSAPALVESDG</sequence>
<evidence type="ECO:0000313" key="5">
    <source>
        <dbReference type="Proteomes" id="UP001139319"/>
    </source>
</evidence>
<dbReference type="PANTHER" id="PTHR30203:SF23">
    <property type="entry name" value="OUTER MEMBRANE EFFLUX PROTEIN"/>
    <property type="match status" value="1"/>
</dbReference>
<dbReference type="InterPro" id="IPR003423">
    <property type="entry name" value="OMP_efflux"/>
</dbReference>
<keyword evidence="2" id="KW-1134">Transmembrane beta strand</keyword>
<dbReference type="AlphaFoldDB" id="A0A9X2HXY4"/>
<proteinExistence type="inferred from homology"/>
<name>A0A9X2HXY4_9GAMM</name>
<reference evidence="4" key="2">
    <citation type="submission" date="2023-01" db="EMBL/GenBank/DDBJ databases">
        <title>Gilvimarinus xylanilyticus HB14 isolated from Caulerpa lentillifera aquaculture base in Hainan, China.</title>
        <authorList>
            <person name="Zhang Y.-J."/>
        </authorList>
    </citation>
    <scope>NUCLEOTIDE SEQUENCE</scope>
    <source>
        <strain evidence="4">HB14</strain>
    </source>
</reference>
<dbReference type="Gene3D" id="2.20.200.10">
    <property type="entry name" value="Outer membrane efflux proteins (OEP)"/>
    <property type="match status" value="1"/>
</dbReference>
<dbReference type="EMBL" id="JAMFTH010000005">
    <property type="protein sequence ID" value="MCP8900453.1"/>
    <property type="molecule type" value="Genomic_DNA"/>
</dbReference>
<evidence type="ECO:0000256" key="1">
    <source>
        <dbReference type="ARBA" id="ARBA00007613"/>
    </source>
</evidence>
<dbReference type="Proteomes" id="UP001139319">
    <property type="component" value="Unassembled WGS sequence"/>
</dbReference>
<keyword evidence="2" id="KW-0449">Lipoprotein</keyword>
<keyword evidence="2" id="KW-0564">Palmitate</keyword>
<keyword evidence="2" id="KW-0812">Transmembrane</keyword>
<evidence type="ECO:0000313" key="4">
    <source>
        <dbReference type="EMBL" id="MCP8900453.1"/>
    </source>
</evidence>
<evidence type="ECO:0000256" key="3">
    <source>
        <dbReference type="SAM" id="MobiDB-lite"/>
    </source>
</evidence>
<keyword evidence="2" id="KW-0472">Membrane</keyword>
<dbReference type="PANTHER" id="PTHR30203">
    <property type="entry name" value="OUTER MEMBRANE CATION EFFLUX PROTEIN"/>
    <property type="match status" value="1"/>
</dbReference>
<dbReference type="Gene3D" id="1.20.1600.10">
    <property type="entry name" value="Outer membrane efflux proteins (OEP)"/>
    <property type="match status" value="1"/>
</dbReference>
<reference evidence="4" key="1">
    <citation type="submission" date="2022-05" db="EMBL/GenBank/DDBJ databases">
        <authorList>
            <person name="Sun H.-N."/>
        </authorList>
    </citation>
    <scope>NUCLEOTIDE SEQUENCE</scope>
    <source>
        <strain evidence="4">HB14</strain>
    </source>
</reference>
<dbReference type="Pfam" id="PF02321">
    <property type="entry name" value="OEP"/>
    <property type="match status" value="2"/>
</dbReference>
<keyword evidence="5" id="KW-1185">Reference proteome</keyword>
<comment type="caution">
    <text evidence="4">The sequence shown here is derived from an EMBL/GenBank/DDBJ whole genome shotgun (WGS) entry which is preliminary data.</text>
</comment>
<dbReference type="NCBIfam" id="TIGR01845">
    <property type="entry name" value="outer_NodT"/>
    <property type="match status" value="1"/>
</dbReference>
<dbReference type="SUPFAM" id="SSF56954">
    <property type="entry name" value="Outer membrane efflux proteins (OEP)"/>
    <property type="match status" value="1"/>
</dbReference>
<evidence type="ECO:0000256" key="2">
    <source>
        <dbReference type="RuleBase" id="RU362097"/>
    </source>
</evidence>